<evidence type="ECO:0000313" key="7">
    <source>
        <dbReference type="EMBL" id="NEX77557.1"/>
    </source>
</evidence>
<dbReference type="RefSeq" id="WP_163250150.1">
    <property type="nucleotide sequence ID" value="NZ_JAAIUV010000002.1"/>
</dbReference>
<sequence>MANQQINSGNPRVDLEYRRKKNAEEMRYQVVSFTLMIFLTLVAFAAVAIEGFTAWFTVPFIILLAFVQVVFQLFYFMHMSHKGHEAPSLFLFSGLGFGLVMVLAFMTIVWW</sequence>
<feature type="transmembrane region" description="Helical" evidence="6">
    <location>
        <begin position="28"/>
        <end position="49"/>
    </location>
</feature>
<keyword evidence="4 6" id="KW-1133">Transmembrane helix</keyword>
<dbReference type="Proteomes" id="UP000481621">
    <property type="component" value="Unassembled WGS sequence"/>
</dbReference>
<dbReference type="InterPro" id="IPR014257">
    <property type="entry name" value="Cyt_c_oxidase_su4_bacillaceae"/>
</dbReference>
<keyword evidence="5 6" id="KW-0472">Membrane</keyword>
<dbReference type="AlphaFoldDB" id="A0A6B3TP44"/>
<keyword evidence="3 6" id="KW-0812">Transmembrane</keyword>
<comment type="caution">
    <text evidence="7">The sequence shown here is derived from an EMBL/GenBank/DDBJ whole genome shotgun (WGS) entry which is preliminary data.</text>
</comment>
<dbReference type="Pfam" id="PF03626">
    <property type="entry name" value="COX4_pro"/>
    <property type="match status" value="1"/>
</dbReference>
<evidence type="ECO:0000313" key="8">
    <source>
        <dbReference type="Proteomes" id="UP000481621"/>
    </source>
</evidence>
<reference evidence="7" key="1">
    <citation type="submission" date="2020-02" db="EMBL/GenBank/DDBJ databases">
        <title>Bacillus sedimentmangrovi sp. nov., isolated from sediment of the mangrove ecosystem.</title>
        <authorList>
            <person name="Liu G."/>
        </authorList>
    </citation>
    <scope>NUCLEOTIDE SEQUENCE [LARGE SCALE GENOMIC DNA]</scope>
    <source>
        <strain evidence="7">SgZ-7</strain>
    </source>
</reference>
<evidence type="ECO:0000256" key="3">
    <source>
        <dbReference type="ARBA" id="ARBA00022692"/>
    </source>
</evidence>
<evidence type="ECO:0000256" key="2">
    <source>
        <dbReference type="ARBA" id="ARBA00022475"/>
    </source>
</evidence>
<dbReference type="EMBL" id="JAAIUV010000002">
    <property type="protein sequence ID" value="NEX77557.1"/>
    <property type="molecule type" value="Genomic_DNA"/>
</dbReference>
<protein>
    <submittedName>
        <fullName evidence="7">Cytochrome c oxidase subunit IVB</fullName>
        <ecNumber evidence="7">1.9.3.1</ecNumber>
    </submittedName>
</protein>
<evidence type="ECO:0000256" key="5">
    <source>
        <dbReference type="ARBA" id="ARBA00023136"/>
    </source>
</evidence>
<gene>
    <name evidence="7" type="primary">ctaF</name>
    <name evidence="7" type="ORF">G4Z05_01490</name>
</gene>
<evidence type="ECO:0000256" key="1">
    <source>
        <dbReference type="ARBA" id="ARBA00004651"/>
    </source>
</evidence>
<keyword evidence="2" id="KW-1003">Cell membrane</keyword>
<feature type="transmembrane region" description="Helical" evidence="6">
    <location>
        <begin position="55"/>
        <end position="77"/>
    </location>
</feature>
<name>A0A6B3TP44_9BACI</name>
<keyword evidence="7" id="KW-0560">Oxidoreductase</keyword>
<dbReference type="EC" id="1.9.3.1" evidence="7"/>
<dbReference type="GO" id="GO:0005886">
    <property type="term" value="C:plasma membrane"/>
    <property type="evidence" value="ECO:0007669"/>
    <property type="project" value="UniProtKB-SubCell"/>
</dbReference>
<evidence type="ECO:0000256" key="6">
    <source>
        <dbReference type="SAM" id="Phobius"/>
    </source>
</evidence>
<evidence type="ECO:0000256" key="4">
    <source>
        <dbReference type="ARBA" id="ARBA00022989"/>
    </source>
</evidence>
<proteinExistence type="predicted"/>
<dbReference type="GO" id="GO:0016491">
    <property type="term" value="F:oxidoreductase activity"/>
    <property type="evidence" value="ECO:0007669"/>
    <property type="project" value="UniProtKB-KW"/>
</dbReference>
<accession>A0A6B3TP44</accession>
<keyword evidence="8" id="KW-1185">Reference proteome</keyword>
<feature type="transmembrane region" description="Helical" evidence="6">
    <location>
        <begin position="89"/>
        <end position="110"/>
    </location>
</feature>
<dbReference type="InterPro" id="IPR005171">
    <property type="entry name" value="Cyt_c_oxidase_su4_prok"/>
</dbReference>
<comment type="subcellular location">
    <subcellularLocation>
        <location evidence="1">Cell membrane</location>
        <topology evidence="1">Multi-pass membrane protein</topology>
    </subcellularLocation>
</comment>
<dbReference type="NCBIfam" id="TIGR02908">
    <property type="entry name" value="CoxD_Bacillus"/>
    <property type="match status" value="1"/>
</dbReference>
<organism evidence="7 8">
    <name type="scientific">Neobacillus thermocopriae</name>
    <dbReference type="NCBI Taxonomy" id="1215031"/>
    <lineage>
        <taxon>Bacteria</taxon>
        <taxon>Bacillati</taxon>
        <taxon>Bacillota</taxon>
        <taxon>Bacilli</taxon>
        <taxon>Bacillales</taxon>
        <taxon>Bacillaceae</taxon>
        <taxon>Neobacillus</taxon>
    </lineage>
</organism>